<reference evidence="2 3" key="1">
    <citation type="submission" date="2018-09" db="EMBL/GenBank/DDBJ databases">
        <title>Genomic investigation of the strawberry pathogen Phytophthora fragariae indicates pathogenicity is determined by transcriptional variation in three key races.</title>
        <authorList>
            <person name="Adams T.M."/>
            <person name="Armitage A.D."/>
            <person name="Sobczyk M.K."/>
            <person name="Bates H.J."/>
            <person name="Dunwell J.M."/>
            <person name="Nellist C.F."/>
            <person name="Harrison R.J."/>
        </authorList>
    </citation>
    <scope>NUCLEOTIDE SEQUENCE [LARGE SCALE GENOMIC DNA]</scope>
    <source>
        <strain evidence="2 3">SCRP324</strain>
    </source>
</reference>
<evidence type="ECO:0000256" key="1">
    <source>
        <dbReference type="SAM" id="MobiDB-lite"/>
    </source>
</evidence>
<dbReference type="OrthoDB" id="122002at2759"/>
<feature type="compositionally biased region" description="Polar residues" evidence="1">
    <location>
        <begin position="1"/>
        <end position="11"/>
    </location>
</feature>
<protein>
    <submittedName>
        <fullName evidence="2">Uncharacterized protein</fullName>
    </submittedName>
</protein>
<proteinExistence type="predicted"/>
<dbReference type="Proteomes" id="UP000435112">
    <property type="component" value="Unassembled WGS sequence"/>
</dbReference>
<organism evidence="2 3">
    <name type="scientific">Phytophthora rubi</name>
    <dbReference type="NCBI Taxonomy" id="129364"/>
    <lineage>
        <taxon>Eukaryota</taxon>
        <taxon>Sar</taxon>
        <taxon>Stramenopiles</taxon>
        <taxon>Oomycota</taxon>
        <taxon>Peronosporomycetes</taxon>
        <taxon>Peronosporales</taxon>
        <taxon>Peronosporaceae</taxon>
        <taxon>Phytophthora</taxon>
    </lineage>
</organism>
<feature type="region of interest" description="Disordered" evidence="1">
    <location>
        <begin position="1"/>
        <end position="114"/>
    </location>
</feature>
<feature type="compositionally biased region" description="Polar residues" evidence="1">
    <location>
        <begin position="1246"/>
        <end position="1258"/>
    </location>
</feature>
<gene>
    <name evidence="2" type="ORF">PR002_g9799</name>
</gene>
<sequence>MSLSGRQQTLLSIYGSVKDGNKKPLKKPQRPTSSSALVCRKKNAPRRPTYLRTDSEERRADDSKGTSIAEKNVPAPVQPIANCPVAEEKVTPDSPQPAPPRTISQEVRPTKSARSDVVVTSSKAATTAFSADAVISLYGDGFLEIPLSEASKGPENAEPSRLLGSGGFSISMLLFKAADTEKYKARVDEDGARHKSPELDDSGEFVRWLCCGSTNRSVFGCSADKSEETTVTRKRSEFSSVFEGRSESTPKLLSAKLRVENSDDDETTYSLYDRGVLPNYRDKGEDGGCRVRWREWECWANNYELPNNRWVNLKIVFDCRYLQIFFDNELIDCARIRHIGTIGPLNPSPLHGRRVGGNSAWVQAPSSSNSVYVGGHPSYARSVRDWRSRIGFVGLIATFKLWRVSHGQFRGGRVPNNVQSEPLISLTIPEVGSVRDNSGFENVVNVHRNVFWRQNAPPIWTPISQATSAVCGVPPITKGSIVLLANFFDDAHCDVGVASPKSFENLLLTAVQAGDVRVLVQYALEFSIQRSHDHVCRSQVEYEQKASAIASGIEQLSPLLNVMVNSEDVRPPMGSFEITMEFTRNVGKGSVTVVLHSMASTGCFPNLEDIKKKIEAIVLFEAKRSPGEEIQIQAFRHLLALAGQSRHNRERTFMESVINRKLVLTERKVSAEFEKIGFYFASTELQEVVSYLRRIQDNYSRAQNHRMDDLPSLSMLTPTPTGLYKLPFMNTLLVSSTVMCDSGGPRSPWRFVCVLLDYDFQLVDFVHEGCPVTKRGGISYRQGQTIYNGIVDRVYLRLTALSNKVFCVLFSLQKVAEDEENDSHFEQSNQLPRVRIQLEDVDEHHVLGMFDARPNGSCRWFTLAAAYRSKKNNQWQLQAIGGCGNATSIYASIDELNVLLAELRIIQTYEIRIHFIETGSEKENSTTDNRECEEFARRLAKNIRFGRNGRIVLVPIPEGDSSFSEFRLRIALNLQEVEDEIDVYTHCNSANRALPTIQSTYRTLLRILAQHGIKECLQQNPFAPQNKRVKRHVEFRVVSAQTNDPVEKVHVFIEKNISFDALSSNLAKTVLPTLTMGSRLMSIRRRLQKKRAIEITHEVAEEFVNECIAKASKRATIAANLNLKLISIVRARAMLRRVMRLRYEKIKLNIIEKARKSEHAREYSQGFPSRLQRLFTNRLILSESERDLLQHSTRGELAELDLMLRGVTVPFKEKRIMDERAFLEEWRSKKAQFASDEDHSKKSQAGELNSSDNQTISEGQDPMPPGDTSGGIIKDRRQLFVTDGDGRTNCRLIPGSYSLYVFHLDYFEWTSLVAVYPTISASGLYSGPMTASSSVQELVIPLDVYRWTYSLQLVDYFNPHINIKLAGIPLQITNNCSSERQVVMTDVDGCATWDVCKGLYAVDVLRECSCVLYSALKQVVVDGGRYRTSRTITMPVLFGGVRVTVLVAIASRNSSEKSSELANIRFHPAISFGSVESAAAVTVM</sequence>
<comment type="caution">
    <text evidence="2">The sequence shown here is derived from an EMBL/GenBank/DDBJ whole genome shotgun (WGS) entry which is preliminary data.</text>
</comment>
<feature type="region of interest" description="Disordered" evidence="1">
    <location>
        <begin position="1234"/>
        <end position="1272"/>
    </location>
</feature>
<accession>A0A6A3MIX0</accession>
<feature type="compositionally biased region" description="Basic and acidic residues" evidence="1">
    <location>
        <begin position="53"/>
        <end position="64"/>
    </location>
</feature>
<evidence type="ECO:0000313" key="2">
    <source>
        <dbReference type="EMBL" id="KAE9030827.1"/>
    </source>
</evidence>
<name>A0A6A3MIX0_9STRA</name>
<dbReference type="EMBL" id="QXFU01000533">
    <property type="protein sequence ID" value="KAE9030827.1"/>
    <property type="molecule type" value="Genomic_DNA"/>
</dbReference>
<evidence type="ECO:0000313" key="3">
    <source>
        <dbReference type="Proteomes" id="UP000435112"/>
    </source>
</evidence>